<keyword evidence="2" id="KW-1185">Reference proteome</keyword>
<sequence length="256" mass="26419">MSAPETQLPRHYVCVESDVQDLLLLRTPAGGAQSECSLDLKKQLLQNSSASGESRAPPGSERGSAAERVAARGALGAQRAGGGGGAPPPGLGGAGRERPGPLPSPPEFASRPPGRRGARAPLACPRPRLSAARSPASGAPAESGRGPGGELFARVDVRGLARRAAGRPAGRAPHPAGPRTAPAGPPAPSEHRPPPAGPGQVLWARAPERVKLRRRRLAGDSRRGHCWTRFSGKQVLWCGMASVVWSCVLPFPHAEG</sequence>
<evidence type="ECO:0000313" key="2">
    <source>
        <dbReference type="Proteomes" id="UP001652663"/>
    </source>
</evidence>
<accession>A0ABM4RTN3</accession>
<reference evidence="3" key="1">
    <citation type="submission" date="2025-08" db="UniProtKB">
        <authorList>
            <consortium name="RefSeq"/>
        </authorList>
    </citation>
    <scope>IDENTIFICATION</scope>
    <source>
        <tissue evidence="3">Blood</tissue>
    </source>
</reference>
<dbReference type="Proteomes" id="UP001652663">
    <property type="component" value="Chromosome 29"/>
</dbReference>
<feature type="compositionally biased region" description="Low complexity" evidence="1">
    <location>
        <begin position="166"/>
        <end position="182"/>
    </location>
</feature>
<proteinExistence type="predicted"/>
<evidence type="ECO:0000256" key="1">
    <source>
        <dbReference type="SAM" id="MobiDB-lite"/>
    </source>
</evidence>
<evidence type="ECO:0000313" key="3">
    <source>
        <dbReference type="RefSeq" id="XP_070638911.1"/>
    </source>
</evidence>
<gene>
    <name evidence="3" type="primary">LOC139180687</name>
</gene>
<feature type="region of interest" description="Disordered" evidence="1">
    <location>
        <begin position="47"/>
        <end position="201"/>
    </location>
</feature>
<dbReference type="GeneID" id="139180687"/>
<feature type="compositionally biased region" description="Low complexity" evidence="1">
    <location>
        <begin position="119"/>
        <end position="144"/>
    </location>
</feature>
<protein>
    <submittedName>
        <fullName evidence="3">Skin secretory protein xP2-like</fullName>
    </submittedName>
</protein>
<dbReference type="RefSeq" id="XP_070638911.1">
    <property type="nucleotide sequence ID" value="XM_070782810.1"/>
</dbReference>
<name>A0ABM4RTN3_BOSIN</name>
<organism evidence="2 3">
    <name type="scientific">Bos indicus</name>
    <name type="common">Zebu</name>
    <dbReference type="NCBI Taxonomy" id="9915"/>
    <lineage>
        <taxon>Eukaryota</taxon>
        <taxon>Metazoa</taxon>
        <taxon>Chordata</taxon>
        <taxon>Craniata</taxon>
        <taxon>Vertebrata</taxon>
        <taxon>Euteleostomi</taxon>
        <taxon>Mammalia</taxon>
        <taxon>Eutheria</taxon>
        <taxon>Laurasiatheria</taxon>
        <taxon>Artiodactyla</taxon>
        <taxon>Ruminantia</taxon>
        <taxon>Pecora</taxon>
        <taxon>Bovidae</taxon>
        <taxon>Bovinae</taxon>
        <taxon>Bos</taxon>
    </lineage>
</organism>